<dbReference type="InterPro" id="IPR001041">
    <property type="entry name" value="2Fe-2S_ferredoxin-type"/>
</dbReference>
<dbReference type="RefSeq" id="WP_130690652.1">
    <property type="nucleotide sequence ID" value="NZ_SIMR01000002.1"/>
</dbReference>
<dbReference type="InterPro" id="IPR039261">
    <property type="entry name" value="FNR_nucleotide-bd"/>
</dbReference>
<evidence type="ECO:0000256" key="5">
    <source>
        <dbReference type="ARBA" id="ARBA00023004"/>
    </source>
</evidence>
<dbReference type="PANTHER" id="PTHR47354">
    <property type="entry name" value="NADH OXIDOREDUCTASE HCR"/>
    <property type="match status" value="1"/>
</dbReference>
<protein>
    <submittedName>
        <fullName evidence="9">Oxidoreductase</fullName>
    </submittedName>
</protein>
<dbReference type="AlphaFoldDB" id="A0AB38HXR4"/>
<dbReference type="SUPFAM" id="SSF52343">
    <property type="entry name" value="Ferredoxin reductase-like, C-terminal NADP-linked domain"/>
    <property type="match status" value="1"/>
</dbReference>
<keyword evidence="3" id="KW-0479">Metal-binding</keyword>
<keyword evidence="2" id="KW-0001">2Fe-2S</keyword>
<geneLocation type="plasmid" evidence="9">
    <name>pSM92_Rh01</name>
</geneLocation>
<feature type="domain" description="FAD-binding FR-type" evidence="8">
    <location>
        <begin position="4"/>
        <end position="107"/>
    </location>
</feature>
<evidence type="ECO:0000313" key="9">
    <source>
        <dbReference type="EMBL" id="TBC07082.1"/>
    </source>
</evidence>
<dbReference type="SUPFAM" id="SSF63380">
    <property type="entry name" value="Riboflavin synthase domain-like"/>
    <property type="match status" value="1"/>
</dbReference>
<evidence type="ECO:0000313" key="10">
    <source>
        <dbReference type="Proteomes" id="UP000294215"/>
    </source>
</evidence>
<sequence>MIVRHHHVLTVIRKIERLTAGISRFELSDPDGWELPPYTPGAHVDVHVDEHVLRQYSLCSDPQDRHRYAIAVKCEEQGRGGSQRLHATFRVGREVCLSLPRNHFPLPPTDEPLLLVAGGIGITPFLSMIGELERTRRPFALHYFCRNRMEAAFHDALEAGGRTHFHFSQGHGGPRRNLVDLLGAQGWRHAHVLCCGPQSLVEDVGQAAAILGLSFQFERFGGIRHIDNDDPGYVVRLARSDRDIAVPAGQSMLSALREAGIAIDASCEAGSCMRCKTRYLAGSVNHRDLVMSASERAQFLTPCVSTCLSNEITLDL</sequence>
<dbReference type="InterPro" id="IPR017938">
    <property type="entry name" value="Riboflavin_synthase-like_b-brl"/>
</dbReference>
<dbReference type="GO" id="GO:0051537">
    <property type="term" value="F:2 iron, 2 sulfur cluster binding"/>
    <property type="evidence" value="ECO:0007669"/>
    <property type="project" value="UniProtKB-KW"/>
</dbReference>
<dbReference type="InterPro" id="IPR036010">
    <property type="entry name" value="2Fe-2S_ferredoxin-like_sf"/>
</dbReference>
<keyword evidence="4" id="KW-0560">Oxidoreductase</keyword>
<evidence type="ECO:0000256" key="3">
    <source>
        <dbReference type="ARBA" id="ARBA00022723"/>
    </source>
</evidence>
<comment type="caution">
    <text evidence="9">The sequence shown here is derived from an EMBL/GenBank/DDBJ whole genome shotgun (WGS) entry which is preliminary data.</text>
</comment>
<organism evidence="9 10">
    <name type="scientific">Rhizobium ruizarguesonis</name>
    <dbReference type="NCBI Taxonomy" id="2081791"/>
    <lineage>
        <taxon>Bacteria</taxon>
        <taxon>Pseudomonadati</taxon>
        <taxon>Pseudomonadota</taxon>
        <taxon>Alphaproteobacteria</taxon>
        <taxon>Hyphomicrobiales</taxon>
        <taxon>Rhizobiaceae</taxon>
        <taxon>Rhizobium/Agrobacterium group</taxon>
        <taxon>Rhizobium</taxon>
    </lineage>
</organism>
<dbReference type="Pfam" id="PF00111">
    <property type="entry name" value="Fer2"/>
    <property type="match status" value="1"/>
</dbReference>
<dbReference type="InterPro" id="IPR050415">
    <property type="entry name" value="MRET"/>
</dbReference>
<dbReference type="Proteomes" id="UP000294215">
    <property type="component" value="Unassembled WGS sequence"/>
</dbReference>
<dbReference type="PROSITE" id="PS51384">
    <property type="entry name" value="FAD_FR"/>
    <property type="match status" value="1"/>
</dbReference>
<keyword evidence="6" id="KW-0411">Iron-sulfur</keyword>
<dbReference type="InterPro" id="IPR012675">
    <property type="entry name" value="Beta-grasp_dom_sf"/>
</dbReference>
<reference evidence="9 10" key="1">
    <citation type="submission" date="2019-02" db="EMBL/GenBank/DDBJ databases">
        <title>The genomic architecture of introgression among sibling species of bacteria.</title>
        <authorList>
            <person name="Cavassim M.I.A."/>
            <person name="Moeskjaer S."/>
            <person name="Moslemi C."/>
            <person name="Fields B."/>
            <person name="Bachmann A."/>
            <person name="Vilhjalmsson B."/>
            <person name="Schierup M.H."/>
            <person name="Young J.P.W."/>
            <person name="Andersen S.U."/>
        </authorList>
    </citation>
    <scope>NUCLEOTIDE SEQUENCE [LARGE SCALE GENOMIC DNA]</scope>
    <source>
        <strain evidence="9 10">SM92</strain>
        <plasmid evidence="9">pSM92_Rh01</plasmid>
    </source>
</reference>
<evidence type="ECO:0000256" key="2">
    <source>
        <dbReference type="ARBA" id="ARBA00022714"/>
    </source>
</evidence>
<dbReference type="GO" id="GO:0046872">
    <property type="term" value="F:metal ion binding"/>
    <property type="evidence" value="ECO:0007669"/>
    <property type="project" value="UniProtKB-KW"/>
</dbReference>
<dbReference type="EMBL" id="SIMR01000002">
    <property type="protein sequence ID" value="TBC07082.1"/>
    <property type="molecule type" value="Genomic_DNA"/>
</dbReference>
<accession>A0AB38HXR4</accession>
<dbReference type="PANTHER" id="PTHR47354:SF1">
    <property type="entry name" value="CARNITINE MONOOXYGENASE REDUCTASE SUBUNIT"/>
    <property type="match status" value="1"/>
</dbReference>
<dbReference type="PRINTS" id="PR00409">
    <property type="entry name" value="PHDIOXRDTASE"/>
</dbReference>
<evidence type="ECO:0000259" key="8">
    <source>
        <dbReference type="PROSITE" id="PS51384"/>
    </source>
</evidence>
<evidence type="ECO:0000256" key="4">
    <source>
        <dbReference type="ARBA" id="ARBA00023002"/>
    </source>
</evidence>
<evidence type="ECO:0000256" key="6">
    <source>
        <dbReference type="ARBA" id="ARBA00023014"/>
    </source>
</evidence>
<evidence type="ECO:0000256" key="1">
    <source>
        <dbReference type="ARBA" id="ARBA00022630"/>
    </source>
</evidence>
<dbReference type="SUPFAM" id="SSF54292">
    <property type="entry name" value="2Fe-2S ferredoxin-like"/>
    <property type="match status" value="1"/>
</dbReference>
<dbReference type="Gene3D" id="3.40.50.80">
    <property type="entry name" value="Nucleotide-binding domain of ferredoxin-NADP reductase (FNR) module"/>
    <property type="match status" value="1"/>
</dbReference>
<keyword evidence="5" id="KW-0408">Iron</keyword>
<dbReference type="CDD" id="cd00207">
    <property type="entry name" value="fer2"/>
    <property type="match status" value="1"/>
</dbReference>
<dbReference type="PROSITE" id="PS51085">
    <property type="entry name" value="2FE2S_FER_2"/>
    <property type="match status" value="1"/>
</dbReference>
<keyword evidence="1" id="KW-0285">Flavoprotein</keyword>
<name>A0AB38HXR4_9HYPH</name>
<feature type="domain" description="2Fe-2S ferredoxin-type" evidence="7">
    <location>
        <begin position="233"/>
        <end position="316"/>
    </location>
</feature>
<keyword evidence="9" id="KW-0614">Plasmid</keyword>
<dbReference type="Gene3D" id="3.10.20.30">
    <property type="match status" value="1"/>
</dbReference>
<dbReference type="InterPro" id="IPR017927">
    <property type="entry name" value="FAD-bd_FR_type"/>
</dbReference>
<proteinExistence type="predicted"/>
<dbReference type="GO" id="GO:0016491">
    <property type="term" value="F:oxidoreductase activity"/>
    <property type="evidence" value="ECO:0007669"/>
    <property type="project" value="UniProtKB-KW"/>
</dbReference>
<dbReference type="CDD" id="cd06185">
    <property type="entry name" value="PDR_like"/>
    <property type="match status" value="1"/>
</dbReference>
<dbReference type="Gene3D" id="2.40.30.10">
    <property type="entry name" value="Translation factors"/>
    <property type="match status" value="1"/>
</dbReference>
<evidence type="ECO:0000259" key="7">
    <source>
        <dbReference type="PROSITE" id="PS51085"/>
    </source>
</evidence>
<gene>
    <name evidence="9" type="ORF">ELH40_27720</name>
</gene>